<dbReference type="OrthoDB" id="660555at2759"/>
<comment type="caution">
    <text evidence="2">The sequence shown here is derived from an EMBL/GenBank/DDBJ whole genome shotgun (WGS) entry which is preliminary data.</text>
</comment>
<sequence>MLTSKRRVKPVESVTTGLSRNTASSLAKKVVNVPKRALSRKPSMNNMRRKSTVDPVKTPVSPETSQSPEACFKRLSEQTLHDHNCEQTYRHICAGCDRNVAVQETSSSSTSSRQKLKSTSSSSTTATHTEDMSPSKKLKPQEDWIVAPQEEWKSEENKQVWKEEWKPTENKQVEWKSAENKQVEWKSAENKQVEWKFTEIKQENRVELTKDSDQEKRERDEEERWKESFLKQQERMLATLLVHHHHMNDIELMHLQSQVIQLKSHTNTTLDHILDVQSNLLNKVSLLLNPPAPEPLLEPAPLLESVPDWQTKVAFDLARFKWGLNQWFGNLVGIGEMDNQEYDRFGYTNDVVISGIAVTIEPALLPKV</sequence>
<keyword evidence="3" id="KW-1185">Reference proteome</keyword>
<organism evidence="2 3">
    <name type="scientific">Rhizopus stolonifer</name>
    <name type="common">Rhizopus nigricans</name>
    <dbReference type="NCBI Taxonomy" id="4846"/>
    <lineage>
        <taxon>Eukaryota</taxon>
        <taxon>Fungi</taxon>
        <taxon>Fungi incertae sedis</taxon>
        <taxon>Mucoromycota</taxon>
        <taxon>Mucoromycotina</taxon>
        <taxon>Mucoromycetes</taxon>
        <taxon>Mucorales</taxon>
        <taxon>Mucorineae</taxon>
        <taxon>Rhizopodaceae</taxon>
        <taxon>Rhizopus</taxon>
    </lineage>
</organism>
<name>A0A367JDA3_RHIST</name>
<protein>
    <submittedName>
        <fullName evidence="2">Uncharacterized protein</fullName>
    </submittedName>
</protein>
<dbReference type="STRING" id="4846.A0A367JDA3"/>
<feature type="compositionally biased region" description="Low complexity" evidence="1">
    <location>
        <begin position="105"/>
        <end position="127"/>
    </location>
</feature>
<evidence type="ECO:0000313" key="3">
    <source>
        <dbReference type="Proteomes" id="UP000253551"/>
    </source>
</evidence>
<reference evidence="2 3" key="1">
    <citation type="journal article" date="2018" name="G3 (Bethesda)">
        <title>Phylogenetic and Phylogenomic Definition of Rhizopus Species.</title>
        <authorList>
            <person name="Gryganskyi A.P."/>
            <person name="Golan J."/>
            <person name="Dolatabadi S."/>
            <person name="Mondo S."/>
            <person name="Robb S."/>
            <person name="Idnurm A."/>
            <person name="Muszewska A."/>
            <person name="Steczkiewicz K."/>
            <person name="Masonjones S."/>
            <person name="Liao H.L."/>
            <person name="Gajdeczka M.T."/>
            <person name="Anike F."/>
            <person name="Vuek A."/>
            <person name="Anishchenko I.M."/>
            <person name="Voigt K."/>
            <person name="de Hoog G.S."/>
            <person name="Smith M.E."/>
            <person name="Heitman J."/>
            <person name="Vilgalys R."/>
            <person name="Stajich J.E."/>
        </authorList>
    </citation>
    <scope>NUCLEOTIDE SEQUENCE [LARGE SCALE GENOMIC DNA]</scope>
    <source>
        <strain evidence="2 3">LSU 92-RS-03</strain>
    </source>
</reference>
<feature type="compositionally biased region" description="Basic and acidic residues" evidence="1">
    <location>
        <begin position="150"/>
        <end position="181"/>
    </location>
</feature>
<gene>
    <name evidence="2" type="ORF">CU098_009022</name>
</gene>
<feature type="compositionally biased region" description="Polar residues" evidence="1">
    <location>
        <begin position="13"/>
        <end position="25"/>
    </location>
</feature>
<accession>A0A367JDA3</accession>
<evidence type="ECO:0000256" key="1">
    <source>
        <dbReference type="SAM" id="MobiDB-lite"/>
    </source>
</evidence>
<dbReference type="AlphaFoldDB" id="A0A367JDA3"/>
<feature type="compositionally biased region" description="Basic and acidic residues" evidence="1">
    <location>
        <begin position="128"/>
        <end position="142"/>
    </location>
</feature>
<evidence type="ECO:0000313" key="2">
    <source>
        <dbReference type="EMBL" id="RCH87907.1"/>
    </source>
</evidence>
<feature type="region of interest" description="Disordered" evidence="1">
    <location>
        <begin position="104"/>
        <end position="181"/>
    </location>
</feature>
<dbReference type="Proteomes" id="UP000253551">
    <property type="component" value="Unassembled WGS sequence"/>
</dbReference>
<dbReference type="EMBL" id="PJQM01003626">
    <property type="protein sequence ID" value="RCH87907.1"/>
    <property type="molecule type" value="Genomic_DNA"/>
</dbReference>
<proteinExistence type="predicted"/>
<feature type="region of interest" description="Disordered" evidence="1">
    <location>
        <begin position="1"/>
        <end position="69"/>
    </location>
</feature>